<keyword evidence="6" id="KW-1185">Reference proteome</keyword>
<dbReference type="InterPro" id="IPR012677">
    <property type="entry name" value="Nucleotide-bd_a/b_plait_sf"/>
</dbReference>
<feature type="signal peptide" evidence="3">
    <location>
        <begin position="1"/>
        <end position="25"/>
    </location>
</feature>
<dbReference type="InterPro" id="IPR036028">
    <property type="entry name" value="SH3-like_dom_sf"/>
</dbReference>
<name>A0AAE0VDN0_9TELE</name>
<evidence type="ECO:0000256" key="1">
    <source>
        <dbReference type="ARBA" id="ARBA00022443"/>
    </source>
</evidence>
<dbReference type="EMBL" id="JAUCMX010000002">
    <property type="protein sequence ID" value="KAK3554719.1"/>
    <property type="molecule type" value="Genomic_DNA"/>
</dbReference>
<dbReference type="Pfam" id="PF00076">
    <property type="entry name" value="RRM_1"/>
    <property type="match status" value="1"/>
</dbReference>
<dbReference type="PANTHER" id="PTHR47146">
    <property type="entry name" value="OTORAPLIN"/>
    <property type="match status" value="1"/>
</dbReference>
<dbReference type="InterPro" id="IPR042801">
    <property type="entry name" value="OTOR"/>
</dbReference>
<keyword evidence="1 2" id="KW-0728">SH3 domain</keyword>
<accession>A0AAE0VDN0</accession>
<comment type="caution">
    <text evidence="5">The sequence shown here is derived from an EMBL/GenBank/DDBJ whole genome shotgun (WGS) entry which is preliminary data.</text>
</comment>
<keyword evidence="3" id="KW-0732">Signal</keyword>
<dbReference type="Proteomes" id="UP001274896">
    <property type="component" value="Unassembled WGS sequence"/>
</dbReference>
<dbReference type="SUPFAM" id="SSF54928">
    <property type="entry name" value="RNA-binding domain, RBD"/>
    <property type="match status" value="1"/>
</dbReference>
<dbReference type="PROSITE" id="PS50002">
    <property type="entry name" value="SH3"/>
    <property type="match status" value="1"/>
</dbReference>
<dbReference type="PANTHER" id="PTHR47146:SF1">
    <property type="entry name" value="OTORAPLIN"/>
    <property type="match status" value="1"/>
</dbReference>
<dbReference type="GO" id="GO:0001502">
    <property type="term" value="P:cartilage condensation"/>
    <property type="evidence" value="ECO:0007669"/>
    <property type="project" value="TreeGrafter"/>
</dbReference>
<dbReference type="SUPFAM" id="SSF50044">
    <property type="entry name" value="SH3-domain"/>
    <property type="match status" value="1"/>
</dbReference>
<feature type="domain" description="SH3" evidence="4">
    <location>
        <begin position="44"/>
        <end position="116"/>
    </location>
</feature>
<dbReference type="InterPro" id="IPR001452">
    <property type="entry name" value="SH3_domain"/>
</dbReference>
<feature type="chain" id="PRO_5042072968" description="SH3 domain-containing protein" evidence="3">
    <location>
        <begin position="26"/>
        <end position="257"/>
    </location>
</feature>
<evidence type="ECO:0000259" key="4">
    <source>
        <dbReference type="PROSITE" id="PS50002"/>
    </source>
</evidence>
<organism evidence="5 6">
    <name type="scientific">Hemibagrus guttatus</name>
    <dbReference type="NCBI Taxonomy" id="175788"/>
    <lineage>
        <taxon>Eukaryota</taxon>
        <taxon>Metazoa</taxon>
        <taxon>Chordata</taxon>
        <taxon>Craniata</taxon>
        <taxon>Vertebrata</taxon>
        <taxon>Euteleostomi</taxon>
        <taxon>Actinopterygii</taxon>
        <taxon>Neopterygii</taxon>
        <taxon>Teleostei</taxon>
        <taxon>Ostariophysi</taxon>
        <taxon>Siluriformes</taxon>
        <taxon>Bagridae</taxon>
        <taxon>Hemibagrus</taxon>
    </lineage>
</organism>
<dbReference type="Pfam" id="PF07653">
    <property type="entry name" value="SH3_2"/>
    <property type="match status" value="1"/>
</dbReference>
<gene>
    <name evidence="5" type="ORF">QTP70_032630</name>
</gene>
<dbReference type="Gene3D" id="2.30.30.40">
    <property type="entry name" value="SH3 Domains"/>
    <property type="match status" value="1"/>
</dbReference>
<proteinExistence type="predicted"/>
<evidence type="ECO:0000256" key="2">
    <source>
        <dbReference type="PROSITE-ProRule" id="PRU00192"/>
    </source>
</evidence>
<evidence type="ECO:0000256" key="3">
    <source>
        <dbReference type="SAM" id="SignalP"/>
    </source>
</evidence>
<dbReference type="InterPro" id="IPR035979">
    <property type="entry name" value="RBD_domain_sf"/>
</dbReference>
<dbReference type="Gene3D" id="3.30.70.330">
    <property type="match status" value="1"/>
</dbReference>
<reference evidence="5" key="1">
    <citation type="submission" date="2023-06" db="EMBL/GenBank/DDBJ databases">
        <title>Male Hemibagrus guttatus genome.</title>
        <authorList>
            <person name="Bian C."/>
        </authorList>
    </citation>
    <scope>NUCLEOTIDE SEQUENCE</scope>
    <source>
        <strain evidence="5">Male_cb2023</strain>
        <tissue evidence="5">Muscle</tissue>
    </source>
</reference>
<protein>
    <recommendedName>
        <fullName evidence="4">SH3 domain-containing protein</fullName>
    </recommendedName>
</protein>
<evidence type="ECO:0000313" key="5">
    <source>
        <dbReference type="EMBL" id="KAK3554719.1"/>
    </source>
</evidence>
<dbReference type="InterPro" id="IPR000504">
    <property type="entry name" value="RRM_dom"/>
</dbReference>
<evidence type="ECO:0000313" key="6">
    <source>
        <dbReference type="Proteomes" id="UP001274896"/>
    </source>
</evidence>
<dbReference type="AlphaFoldDB" id="A0AAE0VDN0"/>
<dbReference type="GO" id="GO:0003723">
    <property type="term" value="F:RNA binding"/>
    <property type="evidence" value="ECO:0007669"/>
    <property type="project" value="InterPro"/>
</dbReference>
<sequence>MKMEKSHCLLLLVISFGFLFHTANAVFMEKLADRKICADKYCSYVISAAQALEDYIASDCRFINLKKGQMIYVYSKLKPVDGAGVFWSGSVYGERYVDQMGIIGYFPSNHVNETQIFMKKTIEMDTTVSMLFLYYRNKRSAIWSGRNDLLIVVESKGFGYIQYKSANAAALAIERFNGKLLNNRQVGYVWSYEGISVNITCTIEYFRSWEERKAEDVPKFPPPQKRLTIYMLESAHLDDVMEAGIYDPFKTRSLVDP</sequence>